<dbReference type="Pfam" id="PF01042">
    <property type="entry name" value="Ribonuc_L-PSP"/>
    <property type="match status" value="1"/>
</dbReference>
<dbReference type="PANTHER" id="PTHR11803">
    <property type="entry name" value="2-IMINOBUTANOATE/2-IMINOPROPANOATE DEAMINASE RIDA"/>
    <property type="match status" value="1"/>
</dbReference>
<protein>
    <recommendedName>
        <fullName evidence="4">Reactive intermediate/imine deaminase</fullName>
    </recommendedName>
</protein>
<comment type="similarity">
    <text evidence="1">Belongs to the RutC family.</text>
</comment>
<evidence type="ECO:0000313" key="2">
    <source>
        <dbReference type="EMBL" id="AUJ28877.1"/>
    </source>
</evidence>
<evidence type="ECO:0000313" key="3">
    <source>
        <dbReference type="Proteomes" id="UP000314960"/>
    </source>
</evidence>
<dbReference type="KEGG" id="lhw:BSQ49_00805"/>
<dbReference type="SUPFAM" id="SSF55298">
    <property type="entry name" value="YjgF-like"/>
    <property type="match status" value="1"/>
</dbReference>
<dbReference type="InterPro" id="IPR019897">
    <property type="entry name" value="RidA_CS"/>
</dbReference>
<dbReference type="PANTHER" id="PTHR11803:SF39">
    <property type="entry name" value="2-IMINOBUTANOATE_2-IMINOPROPANOATE DEAMINASE"/>
    <property type="match status" value="1"/>
</dbReference>
<dbReference type="InterPro" id="IPR035959">
    <property type="entry name" value="RutC-like_sf"/>
</dbReference>
<dbReference type="InterPro" id="IPR006175">
    <property type="entry name" value="YjgF/YER057c/UK114"/>
</dbReference>
<dbReference type="EMBL" id="CP018176">
    <property type="protein sequence ID" value="AUJ28877.1"/>
    <property type="molecule type" value="Genomic_DNA"/>
</dbReference>
<name>A0A3S6QRM4_9LACO</name>
<evidence type="ECO:0008006" key="4">
    <source>
        <dbReference type="Google" id="ProtNLM"/>
    </source>
</evidence>
<dbReference type="CDD" id="cd00448">
    <property type="entry name" value="YjgF_YER057c_UK114_family"/>
    <property type="match status" value="1"/>
</dbReference>
<organism evidence="2 3">
    <name type="scientific">Liquorilactobacillus hordei</name>
    <dbReference type="NCBI Taxonomy" id="468911"/>
    <lineage>
        <taxon>Bacteria</taxon>
        <taxon>Bacillati</taxon>
        <taxon>Bacillota</taxon>
        <taxon>Bacilli</taxon>
        <taxon>Lactobacillales</taxon>
        <taxon>Lactobacillaceae</taxon>
        <taxon>Liquorilactobacillus</taxon>
    </lineage>
</organism>
<accession>A0A3S6QRM4</accession>
<dbReference type="Gene3D" id="3.30.1330.40">
    <property type="entry name" value="RutC-like"/>
    <property type="match status" value="1"/>
</dbReference>
<reference evidence="2 3" key="1">
    <citation type="submission" date="2016-11" db="EMBL/GenBank/DDBJ databases">
        <title>Interaction between Lactobacillus species and yeast in water kefir.</title>
        <authorList>
            <person name="Behr J."/>
            <person name="Xu D."/>
            <person name="Vogel R.F."/>
        </authorList>
    </citation>
    <scope>NUCLEOTIDE SEQUENCE [LARGE SCALE GENOMIC DNA]</scope>
    <source>
        <strain evidence="2 3">TMW 1.1822</strain>
    </source>
</reference>
<proteinExistence type="inferred from homology"/>
<gene>
    <name evidence="2" type="ORF">BSQ49_00805</name>
</gene>
<dbReference type="AlphaFoldDB" id="A0A3S6QRM4"/>
<dbReference type="GO" id="GO:0019239">
    <property type="term" value="F:deaminase activity"/>
    <property type="evidence" value="ECO:0007669"/>
    <property type="project" value="TreeGrafter"/>
</dbReference>
<dbReference type="PROSITE" id="PS01094">
    <property type="entry name" value="UPF0076"/>
    <property type="match status" value="1"/>
</dbReference>
<dbReference type="RefSeq" id="WP_141052593.1">
    <property type="nucleotide sequence ID" value="NZ_CP018176.1"/>
</dbReference>
<evidence type="ECO:0000256" key="1">
    <source>
        <dbReference type="ARBA" id="ARBA00010552"/>
    </source>
</evidence>
<dbReference type="GO" id="GO:0005829">
    <property type="term" value="C:cytosol"/>
    <property type="evidence" value="ECO:0007669"/>
    <property type="project" value="TreeGrafter"/>
</dbReference>
<dbReference type="InterPro" id="IPR006056">
    <property type="entry name" value="RidA"/>
</dbReference>
<dbReference type="Proteomes" id="UP000314960">
    <property type="component" value="Chromosome"/>
</dbReference>
<dbReference type="FunFam" id="3.30.1330.40:FF:000001">
    <property type="entry name" value="L-PSP family endoribonuclease"/>
    <property type="match status" value="1"/>
</dbReference>
<dbReference type="NCBIfam" id="TIGR00004">
    <property type="entry name" value="Rid family detoxifying hydrolase"/>
    <property type="match status" value="1"/>
</dbReference>
<sequence>MKKEIISTQNAPAAVGPYSQAVKLGNFLFCSGQVGIDPQNEKLVSGGIIAETKQIFKNIKSILIASGFITEEITKVNIYMTDIKAFQSVNEIYSLFFKNIDKLPVRSTVEISALPLGASIEIEITAIKCDNKD</sequence>